<comment type="caution">
    <text evidence="1">The sequence shown here is derived from an EMBL/GenBank/DDBJ whole genome shotgun (WGS) entry which is preliminary data.</text>
</comment>
<protein>
    <recommendedName>
        <fullName evidence="3">Secreted protein</fullName>
    </recommendedName>
</protein>
<keyword evidence="2" id="KW-1185">Reference proteome</keyword>
<accession>A0AAW0I5R8</accession>
<reference evidence="1 2" key="1">
    <citation type="journal article" date="2023" name="bioRxiv">
        <title>Conserved and derived expression patterns and positive selection on dental genes reveal complex evolutionary context of ever-growing rodent molars.</title>
        <authorList>
            <person name="Calamari Z.T."/>
            <person name="Song A."/>
            <person name="Cohen E."/>
            <person name="Akter M."/>
            <person name="Roy R.D."/>
            <person name="Hallikas O."/>
            <person name="Christensen M.M."/>
            <person name="Li P."/>
            <person name="Marangoni P."/>
            <person name="Jernvall J."/>
            <person name="Klein O.D."/>
        </authorList>
    </citation>
    <scope>NUCLEOTIDE SEQUENCE [LARGE SCALE GENOMIC DNA]</scope>
    <source>
        <strain evidence="1">V071</strain>
    </source>
</reference>
<evidence type="ECO:0000313" key="1">
    <source>
        <dbReference type="EMBL" id="KAK7809721.1"/>
    </source>
</evidence>
<gene>
    <name evidence="1" type="ORF">U0070_010517</name>
</gene>
<dbReference type="AlphaFoldDB" id="A0AAW0I5R8"/>
<proteinExistence type="predicted"/>
<evidence type="ECO:0000313" key="2">
    <source>
        <dbReference type="Proteomes" id="UP001488838"/>
    </source>
</evidence>
<evidence type="ECO:0008006" key="3">
    <source>
        <dbReference type="Google" id="ProtNLM"/>
    </source>
</evidence>
<dbReference type="Proteomes" id="UP001488838">
    <property type="component" value="Unassembled WGS sequence"/>
</dbReference>
<name>A0AAW0I5R8_MYOGA</name>
<organism evidence="1 2">
    <name type="scientific">Myodes glareolus</name>
    <name type="common">Bank vole</name>
    <name type="synonym">Clethrionomys glareolus</name>
    <dbReference type="NCBI Taxonomy" id="447135"/>
    <lineage>
        <taxon>Eukaryota</taxon>
        <taxon>Metazoa</taxon>
        <taxon>Chordata</taxon>
        <taxon>Craniata</taxon>
        <taxon>Vertebrata</taxon>
        <taxon>Euteleostomi</taxon>
        <taxon>Mammalia</taxon>
        <taxon>Eutheria</taxon>
        <taxon>Euarchontoglires</taxon>
        <taxon>Glires</taxon>
        <taxon>Rodentia</taxon>
        <taxon>Myomorpha</taxon>
        <taxon>Muroidea</taxon>
        <taxon>Cricetidae</taxon>
        <taxon>Arvicolinae</taxon>
        <taxon>Myodes</taxon>
    </lineage>
</organism>
<dbReference type="EMBL" id="JBBHLL010000214">
    <property type="protein sequence ID" value="KAK7809721.1"/>
    <property type="molecule type" value="Genomic_DNA"/>
</dbReference>
<sequence length="61" mass="7009">MQTTRGTHLSSFPVIWAFPAEADAASHSSNLNAVDYDFQCPLRRNEERKRKLHGELPQVRK</sequence>